<evidence type="ECO:0000313" key="1">
    <source>
        <dbReference type="EMBL" id="QDX28261.1"/>
    </source>
</evidence>
<dbReference type="Proteomes" id="UP000318055">
    <property type="component" value="Chromosome"/>
</dbReference>
<dbReference type="AlphaFoldDB" id="A0A518RLD6"/>
<gene>
    <name evidence="1" type="ORF">FPZ54_12645</name>
</gene>
<reference evidence="1 2" key="1">
    <citation type="submission" date="2019-07" db="EMBL/GenBank/DDBJ databases">
        <title>Sphingomonas alkalisoli sp. nov., isolated from rhizosphere soil of Suaedae salsa.</title>
        <authorList>
            <person name="Zhang H."/>
            <person name="Xu L."/>
            <person name="Zhang J.-X."/>
            <person name="Sun J.-Q."/>
        </authorList>
    </citation>
    <scope>NUCLEOTIDE SEQUENCE [LARGE SCALE GENOMIC DNA]</scope>
    <source>
        <strain evidence="1 2">XS-10</strain>
    </source>
</reference>
<name>A0A518RLD6_9SPHN</name>
<dbReference type="EMBL" id="CP042239">
    <property type="protein sequence ID" value="QDX28261.1"/>
    <property type="molecule type" value="Genomic_DNA"/>
</dbReference>
<accession>A0A518RLD6</accession>
<proteinExistence type="predicted"/>
<dbReference type="KEGG" id="ssua:FPZ54_12645"/>
<protein>
    <recommendedName>
        <fullName evidence="3">Histidinol phosphatase</fullName>
    </recommendedName>
</protein>
<dbReference type="InterPro" id="IPR046249">
    <property type="entry name" value="DUF6282"/>
</dbReference>
<organism evidence="1 2">
    <name type="scientific">Sphingomonas suaedae</name>
    <dbReference type="NCBI Taxonomy" id="2599297"/>
    <lineage>
        <taxon>Bacteria</taxon>
        <taxon>Pseudomonadati</taxon>
        <taxon>Pseudomonadota</taxon>
        <taxon>Alphaproteobacteria</taxon>
        <taxon>Sphingomonadales</taxon>
        <taxon>Sphingomonadaceae</taxon>
        <taxon>Sphingomonas</taxon>
    </lineage>
</organism>
<dbReference type="Pfam" id="PF19799">
    <property type="entry name" value="DUF6282"/>
    <property type="match status" value="1"/>
</dbReference>
<dbReference type="InterPro" id="IPR032466">
    <property type="entry name" value="Metal_Hydrolase"/>
</dbReference>
<dbReference type="Gene3D" id="3.20.20.140">
    <property type="entry name" value="Metal-dependent hydrolases"/>
    <property type="match status" value="1"/>
</dbReference>
<sequence>MALAPGLLLARPAWAQFPLGRLPPPTPADRAMLRGAIDIHTHLDPDSFGPHSVQARRALDVIDMAERAKKAGMRGFVIKQHYDQTAQLAYLASKAVPGVEVFGQLCLNHPMGGLNPAAVYHFGEVKGGRARIVSMPTWDSEKNITSRGQDRPPVRVSKDGELLAETKAVIAAIAKADVRDSDVRLALATGHLSPAEALMVIREAKRQGIARVFVTHAIGHPIDMTMAQMQEAVRLGAQIEFVAGFLIGQRASFTFDQYARAIRTLGPDHVILSSDGGQLGQVMPDDMIAMVAGLLRGRGFTAAEVRRMTADNPAALLGLPPVPTQN</sequence>
<dbReference type="OrthoDB" id="9789440at2"/>
<keyword evidence="2" id="KW-1185">Reference proteome</keyword>
<evidence type="ECO:0008006" key="3">
    <source>
        <dbReference type="Google" id="ProtNLM"/>
    </source>
</evidence>
<dbReference type="SUPFAM" id="SSF51556">
    <property type="entry name" value="Metallo-dependent hydrolases"/>
    <property type="match status" value="1"/>
</dbReference>
<evidence type="ECO:0000313" key="2">
    <source>
        <dbReference type="Proteomes" id="UP000318055"/>
    </source>
</evidence>